<dbReference type="InterPro" id="IPR032710">
    <property type="entry name" value="NTF2-like_dom_sf"/>
</dbReference>
<comment type="caution">
    <text evidence="5">The sequence shown here is derived from an EMBL/GenBank/DDBJ whole genome shotgun (WGS) entry which is preliminary data.</text>
</comment>
<comment type="subunit">
    <text evidence="1">Interacts transiently with the RNA polymerase catalytic core formed by RpoA, RpoB, RpoC and RpoZ (2 alpha, 1 beta, 1 beta' and 1 omega subunit) to form the RNA polymerase holoenzyme that can initiate transcription.</text>
</comment>
<evidence type="ECO:0000259" key="4">
    <source>
        <dbReference type="Pfam" id="PF08281"/>
    </source>
</evidence>
<evidence type="ECO:0000313" key="6">
    <source>
        <dbReference type="Proteomes" id="UP000295096"/>
    </source>
</evidence>
<feature type="compositionally biased region" description="Low complexity" evidence="2">
    <location>
        <begin position="311"/>
        <end position="329"/>
    </location>
</feature>
<dbReference type="GO" id="GO:0016987">
    <property type="term" value="F:sigma factor activity"/>
    <property type="evidence" value="ECO:0007669"/>
    <property type="project" value="InterPro"/>
</dbReference>
<dbReference type="AlphaFoldDB" id="A0A4R5Q827"/>
<sequence length="329" mass="35484">MPGAPDPVAAFAPLRAELIGLAYRMTGSWATAEDIAQEVFLRWHGTDRAQVEVPRAWLLKATARLSLDHLKSARHRREAYVGPWLPEPVLDDAEAPQQAAREHADDLSVAFLLTLQRLSPAERAVFILHDLFETPFAELAGLLGRAEPAVRKLASRARARLQEEGRNQPVGDAEARRIAGAFLAASRNGDEAALRDLLAQDVVLHSDGGGIRQAALNPIHGADKVGRLYASLARKRGLPPSPVLHLGRINRLPGYVTLEPDGLPQTVALEIRDGRIATIYVVRNPEKLAAVQARLGKDRGGKGVPAPGPALPFRGPAAAARRLPAPGNR</sequence>
<dbReference type="GO" id="GO:0003677">
    <property type="term" value="F:DNA binding"/>
    <property type="evidence" value="ECO:0007669"/>
    <property type="project" value="InterPro"/>
</dbReference>
<evidence type="ECO:0000313" key="5">
    <source>
        <dbReference type="EMBL" id="TDH58598.1"/>
    </source>
</evidence>
<dbReference type="SUPFAM" id="SSF88946">
    <property type="entry name" value="Sigma2 domain of RNA polymerase sigma factors"/>
    <property type="match status" value="1"/>
</dbReference>
<feature type="domain" description="RNA polymerase sigma-70 region 2" evidence="3">
    <location>
        <begin position="15"/>
        <end position="74"/>
    </location>
</feature>
<dbReference type="InterPro" id="IPR052704">
    <property type="entry name" value="ECF_Sigma-70_Domain"/>
</dbReference>
<dbReference type="NCBIfam" id="TIGR02937">
    <property type="entry name" value="sigma70-ECF"/>
    <property type="match status" value="1"/>
</dbReference>
<dbReference type="Pfam" id="PF04542">
    <property type="entry name" value="Sigma70_r2"/>
    <property type="match status" value="1"/>
</dbReference>
<dbReference type="InterPro" id="IPR013325">
    <property type="entry name" value="RNA_pol_sigma_r2"/>
</dbReference>
<keyword evidence="6" id="KW-1185">Reference proteome</keyword>
<feature type="domain" description="RNA polymerase sigma factor 70 region 4 type 2" evidence="4">
    <location>
        <begin position="110"/>
        <end position="161"/>
    </location>
</feature>
<dbReference type="NCBIfam" id="NF007214">
    <property type="entry name" value="PRK09636.1"/>
    <property type="match status" value="1"/>
</dbReference>
<reference evidence="5 6" key="1">
    <citation type="journal article" date="2016" name="J. Microbiol.">
        <title>Dankookia rubra gen. nov., sp. nov., an alphaproteobacterium isolated from sediment of a shallow stream.</title>
        <authorList>
            <person name="Kim W.H."/>
            <person name="Kim D.H."/>
            <person name="Kang K."/>
            <person name="Ahn T.Y."/>
        </authorList>
    </citation>
    <scope>NUCLEOTIDE SEQUENCE [LARGE SCALE GENOMIC DNA]</scope>
    <source>
        <strain evidence="5 6">JCM30602</strain>
    </source>
</reference>
<accession>A0A4R5Q827</accession>
<gene>
    <name evidence="5" type="ORF">E2C06_31700</name>
</gene>
<dbReference type="OrthoDB" id="9794372at2"/>
<dbReference type="InterPro" id="IPR014284">
    <property type="entry name" value="RNA_pol_sigma-70_dom"/>
</dbReference>
<dbReference type="InterPro" id="IPR013249">
    <property type="entry name" value="RNA_pol_sigma70_r4_t2"/>
</dbReference>
<dbReference type="PANTHER" id="PTHR30173:SF43">
    <property type="entry name" value="ECF RNA POLYMERASE SIGMA FACTOR SIGI-RELATED"/>
    <property type="match status" value="1"/>
</dbReference>
<protein>
    <submittedName>
        <fullName evidence="5">Sigma-70 family RNA polymerase sigma factor</fullName>
    </submittedName>
</protein>
<dbReference type="Gene3D" id="3.10.450.50">
    <property type="match status" value="1"/>
</dbReference>
<dbReference type="Gene3D" id="1.10.1740.10">
    <property type="match status" value="1"/>
</dbReference>
<dbReference type="SUPFAM" id="SSF54427">
    <property type="entry name" value="NTF2-like"/>
    <property type="match status" value="1"/>
</dbReference>
<evidence type="ECO:0000256" key="2">
    <source>
        <dbReference type="SAM" id="MobiDB-lite"/>
    </source>
</evidence>
<dbReference type="InterPro" id="IPR013324">
    <property type="entry name" value="RNA_pol_sigma_r3/r4-like"/>
</dbReference>
<dbReference type="InterPro" id="IPR007627">
    <property type="entry name" value="RNA_pol_sigma70_r2"/>
</dbReference>
<dbReference type="Pfam" id="PF08281">
    <property type="entry name" value="Sigma70_r4_2"/>
    <property type="match status" value="1"/>
</dbReference>
<dbReference type="EMBL" id="SMSJ01000108">
    <property type="protein sequence ID" value="TDH58598.1"/>
    <property type="molecule type" value="Genomic_DNA"/>
</dbReference>
<name>A0A4R5Q827_9PROT</name>
<dbReference type="Proteomes" id="UP000295096">
    <property type="component" value="Unassembled WGS sequence"/>
</dbReference>
<evidence type="ECO:0000256" key="1">
    <source>
        <dbReference type="ARBA" id="ARBA00011344"/>
    </source>
</evidence>
<proteinExistence type="predicted"/>
<dbReference type="GO" id="GO:0006352">
    <property type="term" value="P:DNA-templated transcription initiation"/>
    <property type="evidence" value="ECO:0007669"/>
    <property type="project" value="InterPro"/>
</dbReference>
<dbReference type="InterPro" id="IPR036388">
    <property type="entry name" value="WH-like_DNA-bd_sf"/>
</dbReference>
<organism evidence="5 6">
    <name type="scientific">Dankookia rubra</name>
    <dbReference type="NCBI Taxonomy" id="1442381"/>
    <lineage>
        <taxon>Bacteria</taxon>
        <taxon>Pseudomonadati</taxon>
        <taxon>Pseudomonadota</taxon>
        <taxon>Alphaproteobacteria</taxon>
        <taxon>Acetobacterales</taxon>
        <taxon>Roseomonadaceae</taxon>
        <taxon>Dankookia</taxon>
    </lineage>
</organism>
<evidence type="ECO:0000259" key="3">
    <source>
        <dbReference type="Pfam" id="PF04542"/>
    </source>
</evidence>
<feature type="region of interest" description="Disordered" evidence="2">
    <location>
        <begin position="297"/>
        <end position="329"/>
    </location>
</feature>
<dbReference type="Gene3D" id="1.10.10.10">
    <property type="entry name" value="Winged helix-like DNA-binding domain superfamily/Winged helix DNA-binding domain"/>
    <property type="match status" value="1"/>
</dbReference>
<dbReference type="PANTHER" id="PTHR30173">
    <property type="entry name" value="SIGMA 19 FACTOR"/>
    <property type="match status" value="1"/>
</dbReference>
<dbReference type="RefSeq" id="WP_133292570.1">
    <property type="nucleotide sequence ID" value="NZ_SMSJ01000108.1"/>
</dbReference>
<dbReference type="SUPFAM" id="SSF88659">
    <property type="entry name" value="Sigma3 and sigma4 domains of RNA polymerase sigma factors"/>
    <property type="match status" value="1"/>
</dbReference>